<feature type="transmembrane region" description="Helical" evidence="1">
    <location>
        <begin position="6"/>
        <end position="27"/>
    </location>
</feature>
<sequence>MPLNPAALFYVRHMALGFGPCAAAAAIVVRGRPSVPNHFIALFSTLISGAGSYSNLYFREGLIRYCESTVFCFISSIKTSSPWILTATTPTPIAQSLSCTPHIIVHMFSILRQILKTTPDNVEADGKYCSSSLVKAKVAAAPYDLYIFFSLPNVITTQTRASLLLPALLPNNRPSARRFFAEILKTTPGSVEDVFVEADVGGYTSEVVSASGEIRAQSVTEPTRPPPQPSSYEFPTLLQGDDVNRYPFDVSTIDYLIFAFSSPTNGSYQHLAVDDHFHRRVDPGFKMGTTFHGLEEDGSGVNIRFTISRSPITKAFSVIIVLVMWCLRSGIFVAAMSVWSRKRKVEPALIAISTALLFALPNVRNSQPGIPSIAGTTSDMVGFFWNLLLLRLFSDENSYETLCSAFSLTASHAVTSASSRHTAQSQRPPLILVLPVERQCE</sequence>
<keyword evidence="1" id="KW-0812">Transmembrane</keyword>
<name>A0AAD6Z799_9AGAR</name>
<gene>
    <name evidence="2" type="ORF">DFH08DRAFT_1088231</name>
</gene>
<dbReference type="PANTHER" id="PTHR37330:SF1">
    <property type="entry name" value="CONSERVED TRANSMEMBRANE PROTEIN-RELATED"/>
    <property type="match status" value="1"/>
</dbReference>
<dbReference type="Proteomes" id="UP001218218">
    <property type="component" value="Unassembled WGS sequence"/>
</dbReference>
<keyword evidence="3" id="KW-1185">Reference proteome</keyword>
<feature type="transmembrane region" description="Helical" evidence="1">
    <location>
        <begin position="315"/>
        <end position="338"/>
    </location>
</feature>
<proteinExistence type="predicted"/>
<protein>
    <submittedName>
        <fullName evidence="2">Uncharacterized protein</fullName>
    </submittedName>
</protein>
<keyword evidence="1" id="KW-0472">Membrane</keyword>
<accession>A0AAD6Z799</accession>
<organism evidence="2 3">
    <name type="scientific">Mycena albidolilacea</name>
    <dbReference type="NCBI Taxonomy" id="1033008"/>
    <lineage>
        <taxon>Eukaryota</taxon>
        <taxon>Fungi</taxon>
        <taxon>Dikarya</taxon>
        <taxon>Basidiomycota</taxon>
        <taxon>Agaricomycotina</taxon>
        <taxon>Agaricomycetes</taxon>
        <taxon>Agaricomycetidae</taxon>
        <taxon>Agaricales</taxon>
        <taxon>Marasmiineae</taxon>
        <taxon>Mycenaceae</taxon>
        <taxon>Mycena</taxon>
    </lineage>
</organism>
<feature type="transmembrane region" description="Helical" evidence="1">
    <location>
        <begin position="39"/>
        <end position="58"/>
    </location>
</feature>
<evidence type="ECO:0000313" key="3">
    <source>
        <dbReference type="Proteomes" id="UP001218218"/>
    </source>
</evidence>
<comment type="caution">
    <text evidence="2">The sequence shown here is derived from an EMBL/GenBank/DDBJ whole genome shotgun (WGS) entry which is preliminary data.</text>
</comment>
<dbReference type="AlphaFoldDB" id="A0AAD6Z799"/>
<evidence type="ECO:0000256" key="1">
    <source>
        <dbReference type="SAM" id="Phobius"/>
    </source>
</evidence>
<dbReference type="EMBL" id="JARIHO010000081">
    <property type="protein sequence ID" value="KAJ7309435.1"/>
    <property type="molecule type" value="Genomic_DNA"/>
</dbReference>
<dbReference type="InterPro" id="IPR027948">
    <property type="entry name" value="DUF4436"/>
</dbReference>
<dbReference type="Pfam" id="PF14494">
    <property type="entry name" value="DUF4436"/>
    <property type="match status" value="1"/>
</dbReference>
<reference evidence="2" key="1">
    <citation type="submission" date="2023-03" db="EMBL/GenBank/DDBJ databases">
        <title>Massive genome expansion in bonnet fungi (Mycena s.s.) driven by repeated elements and novel gene families across ecological guilds.</title>
        <authorList>
            <consortium name="Lawrence Berkeley National Laboratory"/>
            <person name="Harder C.B."/>
            <person name="Miyauchi S."/>
            <person name="Viragh M."/>
            <person name="Kuo A."/>
            <person name="Thoen E."/>
            <person name="Andreopoulos B."/>
            <person name="Lu D."/>
            <person name="Skrede I."/>
            <person name="Drula E."/>
            <person name="Henrissat B."/>
            <person name="Morin E."/>
            <person name="Kohler A."/>
            <person name="Barry K."/>
            <person name="LaButti K."/>
            <person name="Morin E."/>
            <person name="Salamov A."/>
            <person name="Lipzen A."/>
            <person name="Mereny Z."/>
            <person name="Hegedus B."/>
            <person name="Baldrian P."/>
            <person name="Stursova M."/>
            <person name="Weitz H."/>
            <person name="Taylor A."/>
            <person name="Grigoriev I.V."/>
            <person name="Nagy L.G."/>
            <person name="Martin F."/>
            <person name="Kauserud H."/>
        </authorList>
    </citation>
    <scope>NUCLEOTIDE SEQUENCE</scope>
    <source>
        <strain evidence="2">CBHHK002</strain>
    </source>
</reference>
<dbReference type="PANTHER" id="PTHR37330">
    <property type="entry name" value="CONSERVED TRANSMEMBRANE PROTEIN-RELATED"/>
    <property type="match status" value="1"/>
</dbReference>
<evidence type="ECO:0000313" key="2">
    <source>
        <dbReference type="EMBL" id="KAJ7309435.1"/>
    </source>
</evidence>
<keyword evidence="1" id="KW-1133">Transmembrane helix</keyword>